<keyword evidence="2" id="KW-0808">Transferase</keyword>
<proteinExistence type="predicted"/>
<evidence type="ECO:0000259" key="1">
    <source>
        <dbReference type="Pfam" id="PF01909"/>
    </source>
</evidence>
<dbReference type="InterPro" id="IPR002934">
    <property type="entry name" value="Polymerase_NTP_transf_dom"/>
</dbReference>
<evidence type="ECO:0000313" key="2">
    <source>
        <dbReference type="EMBL" id="TLD41751.1"/>
    </source>
</evidence>
<dbReference type="PANTHER" id="PTHR43449">
    <property type="entry name" value="NUCLEOTIDYLTRANSFERASE"/>
    <property type="match status" value="1"/>
</dbReference>
<dbReference type="GO" id="GO:0016779">
    <property type="term" value="F:nucleotidyltransferase activity"/>
    <property type="evidence" value="ECO:0007669"/>
    <property type="project" value="InterPro"/>
</dbReference>
<dbReference type="Pfam" id="PF01909">
    <property type="entry name" value="NTP_transf_2"/>
    <property type="match status" value="1"/>
</dbReference>
<protein>
    <submittedName>
        <fullName evidence="2">Nucleotidyltransferase</fullName>
    </submittedName>
</protein>
<gene>
    <name evidence="2" type="ORF">JETT_1976</name>
</gene>
<evidence type="ECO:0000313" key="3">
    <source>
        <dbReference type="Proteomes" id="UP000319783"/>
    </source>
</evidence>
<feature type="domain" description="Polymerase nucleotidyl transferase" evidence="1">
    <location>
        <begin position="15"/>
        <end position="65"/>
    </location>
</feature>
<sequence>MKFTFYQICTSGLHIERAILFGSYAKGAENIWSDIDIALVSKDFTGIGFYDRKRVNPFLIKVDSRIEPHPFKPEDFTEDNPMVKEILKQGIEIS</sequence>
<dbReference type="SUPFAM" id="SSF81301">
    <property type="entry name" value="Nucleotidyltransferase"/>
    <property type="match status" value="1"/>
</dbReference>
<comment type="caution">
    <text evidence="2">The sequence shown here is derived from an EMBL/GenBank/DDBJ whole genome shotgun (WGS) entry which is preliminary data.</text>
</comment>
<accession>A0A533QGF8</accession>
<name>A0A533QGF8_9BACT</name>
<organism evidence="2 3">
    <name type="scientific">Candidatus Jettenia ecosi</name>
    <dbReference type="NCBI Taxonomy" id="2494326"/>
    <lineage>
        <taxon>Bacteria</taxon>
        <taxon>Pseudomonadati</taxon>
        <taxon>Planctomycetota</taxon>
        <taxon>Candidatus Brocadiia</taxon>
        <taxon>Candidatus Brocadiales</taxon>
        <taxon>Candidatus Brocadiaceae</taxon>
        <taxon>Candidatus Jettenia</taxon>
    </lineage>
</organism>
<dbReference type="PANTHER" id="PTHR43449:SF1">
    <property type="entry name" value="POLYMERASE BETA NUCLEOTIDYLTRANSFERASE DOMAIN-CONTAINING PROTEIN"/>
    <property type="match status" value="1"/>
</dbReference>
<dbReference type="Proteomes" id="UP000319783">
    <property type="component" value="Unassembled WGS sequence"/>
</dbReference>
<dbReference type="Gene3D" id="3.30.460.10">
    <property type="entry name" value="Beta Polymerase, domain 2"/>
    <property type="match status" value="1"/>
</dbReference>
<dbReference type="EMBL" id="SULG01000037">
    <property type="protein sequence ID" value="TLD41751.1"/>
    <property type="molecule type" value="Genomic_DNA"/>
</dbReference>
<dbReference type="AlphaFoldDB" id="A0A533QGF8"/>
<reference evidence="2 3" key="1">
    <citation type="submission" date="2019-04" db="EMBL/GenBank/DDBJ databases">
        <title>Genome of a novel bacterium Candidatus Jettenia ecosi reconstructed from metagenome of an anammox bioreactor.</title>
        <authorList>
            <person name="Mardanov A.V."/>
            <person name="Beletsky A.V."/>
            <person name="Ravin N.V."/>
            <person name="Botchkova E.A."/>
            <person name="Litti Y.V."/>
            <person name="Nozhevnikova A.N."/>
        </authorList>
    </citation>
    <scope>NUCLEOTIDE SEQUENCE [LARGE SCALE GENOMIC DNA]</scope>
    <source>
        <strain evidence="2">J2</strain>
    </source>
</reference>
<dbReference type="CDD" id="cd05403">
    <property type="entry name" value="NT_KNTase_like"/>
    <property type="match status" value="1"/>
</dbReference>
<dbReference type="InterPro" id="IPR043519">
    <property type="entry name" value="NT_sf"/>
</dbReference>